<dbReference type="Gene3D" id="3.30.420.10">
    <property type="entry name" value="Ribonuclease H-like superfamily/Ribonuclease H"/>
    <property type="match status" value="1"/>
</dbReference>
<sequence length="87" mass="9444">MDGCSLGNPGMAGCGGIFRSHEGSVLGCFAANIGVETQVFTEFLAALWALEIAPDKGWTPVWLECDSMLVILALQDSFKVPWRLQIR</sequence>
<dbReference type="EMBL" id="MVGT01000213">
    <property type="protein sequence ID" value="OVA19347.1"/>
    <property type="molecule type" value="Genomic_DNA"/>
</dbReference>
<dbReference type="InterPro" id="IPR053151">
    <property type="entry name" value="RNase_H-like"/>
</dbReference>
<feature type="domain" description="RNase H type-1" evidence="1">
    <location>
        <begin position="1"/>
        <end position="87"/>
    </location>
</feature>
<gene>
    <name evidence="2" type="ORF">BVC80_521g164</name>
</gene>
<dbReference type="Proteomes" id="UP000195402">
    <property type="component" value="Unassembled WGS sequence"/>
</dbReference>
<dbReference type="GO" id="GO:0003676">
    <property type="term" value="F:nucleic acid binding"/>
    <property type="evidence" value="ECO:0007669"/>
    <property type="project" value="InterPro"/>
</dbReference>
<evidence type="ECO:0000259" key="1">
    <source>
        <dbReference type="PROSITE" id="PS50879"/>
    </source>
</evidence>
<comment type="caution">
    <text evidence="2">The sequence shown here is derived from an EMBL/GenBank/DDBJ whole genome shotgun (WGS) entry which is preliminary data.</text>
</comment>
<proteinExistence type="predicted"/>
<dbReference type="InterPro" id="IPR012337">
    <property type="entry name" value="RNaseH-like_sf"/>
</dbReference>
<dbReference type="SUPFAM" id="SSF53098">
    <property type="entry name" value="Ribonuclease H-like"/>
    <property type="match status" value="1"/>
</dbReference>
<evidence type="ECO:0000313" key="3">
    <source>
        <dbReference type="Proteomes" id="UP000195402"/>
    </source>
</evidence>
<accession>A0A200R9D2</accession>
<dbReference type="PROSITE" id="PS50879">
    <property type="entry name" value="RNASE_H_1"/>
    <property type="match status" value="1"/>
</dbReference>
<protein>
    <submittedName>
        <fullName evidence="2">Ribonuclease H domain</fullName>
    </submittedName>
</protein>
<dbReference type="InterPro" id="IPR036397">
    <property type="entry name" value="RNaseH_sf"/>
</dbReference>
<name>A0A200R9D2_MACCD</name>
<dbReference type="Pfam" id="PF13456">
    <property type="entry name" value="RVT_3"/>
    <property type="match status" value="1"/>
</dbReference>
<organism evidence="2 3">
    <name type="scientific">Macleaya cordata</name>
    <name type="common">Five-seeded plume-poppy</name>
    <name type="synonym">Bocconia cordata</name>
    <dbReference type="NCBI Taxonomy" id="56857"/>
    <lineage>
        <taxon>Eukaryota</taxon>
        <taxon>Viridiplantae</taxon>
        <taxon>Streptophyta</taxon>
        <taxon>Embryophyta</taxon>
        <taxon>Tracheophyta</taxon>
        <taxon>Spermatophyta</taxon>
        <taxon>Magnoliopsida</taxon>
        <taxon>Ranunculales</taxon>
        <taxon>Papaveraceae</taxon>
        <taxon>Papaveroideae</taxon>
        <taxon>Macleaya</taxon>
    </lineage>
</organism>
<dbReference type="CDD" id="cd06222">
    <property type="entry name" value="RNase_H_like"/>
    <property type="match status" value="1"/>
</dbReference>
<reference evidence="2 3" key="1">
    <citation type="journal article" date="2017" name="Mol. Plant">
        <title>The Genome of Medicinal Plant Macleaya cordata Provides New Insights into Benzylisoquinoline Alkaloids Metabolism.</title>
        <authorList>
            <person name="Liu X."/>
            <person name="Liu Y."/>
            <person name="Huang P."/>
            <person name="Ma Y."/>
            <person name="Qing Z."/>
            <person name="Tang Q."/>
            <person name="Cao H."/>
            <person name="Cheng P."/>
            <person name="Zheng Y."/>
            <person name="Yuan Z."/>
            <person name="Zhou Y."/>
            <person name="Liu J."/>
            <person name="Tang Z."/>
            <person name="Zhuo Y."/>
            <person name="Zhang Y."/>
            <person name="Yu L."/>
            <person name="Huang J."/>
            <person name="Yang P."/>
            <person name="Peng Q."/>
            <person name="Zhang J."/>
            <person name="Jiang W."/>
            <person name="Zhang Z."/>
            <person name="Lin K."/>
            <person name="Ro D.K."/>
            <person name="Chen X."/>
            <person name="Xiong X."/>
            <person name="Shang Y."/>
            <person name="Huang S."/>
            <person name="Zeng J."/>
        </authorList>
    </citation>
    <scope>NUCLEOTIDE SEQUENCE [LARGE SCALE GENOMIC DNA]</scope>
    <source>
        <strain evidence="3">cv. BLH2017</strain>
        <tissue evidence="2">Root</tissue>
    </source>
</reference>
<dbReference type="AlphaFoldDB" id="A0A200R9D2"/>
<dbReference type="InterPro" id="IPR044730">
    <property type="entry name" value="RNase_H-like_dom_plant"/>
</dbReference>
<dbReference type="GO" id="GO:0004523">
    <property type="term" value="F:RNA-DNA hybrid ribonuclease activity"/>
    <property type="evidence" value="ECO:0007669"/>
    <property type="project" value="InterPro"/>
</dbReference>
<keyword evidence="3" id="KW-1185">Reference proteome</keyword>
<dbReference type="PANTHER" id="PTHR47723:SF23">
    <property type="entry name" value="REVERSE TRANSCRIPTASE-LIKE PROTEIN"/>
    <property type="match status" value="1"/>
</dbReference>
<dbReference type="InterPro" id="IPR002156">
    <property type="entry name" value="RNaseH_domain"/>
</dbReference>
<evidence type="ECO:0000313" key="2">
    <source>
        <dbReference type="EMBL" id="OVA19347.1"/>
    </source>
</evidence>
<dbReference type="OMA" id="FRDNMAN"/>
<dbReference type="PANTHER" id="PTHR47723">
    <property type="entry name" value="OS05G0353850 PROTEIN"/>
    <property type="match status" value="1"/>
</dbReference>
<dbReference type="OrthoDB" id="1752183at2759"/>
<dbReference type="InParanoid" id="A0A200R9D2"/>